<dbReference type="VEuPathDB" id="FungiDB:RhiirA1_534186"/>
<dbReference type="Gene3D" id="2.80.10.50">
    <property type="match status" value="1"/>
</dbReference>
<feature type="domain" description="MIR" evidence="2">
    <location>
        <begin position="159"/>
        <end position="214"/>
    </location>
</feature>
<dbReference type="CDD" id="cd23263">
    <property type="entry name" value="beta-trefoil_MIR"/>
    <property type="match status" value="1"/>
</dbReference>
<dbReference type="VEuPathDB" id="FungiDB:RhiirFUN_012077"/>
<dbReference type="VEuPathDB" id="FungiDB:FUN_014897"/>
<accession>A0A2N1MHU7</accession>
<dbReference type="InterPro" id="IPR036300">
    <property type="entry name" value="MIR_dom_sf"/>
</dbReference>
<dbReference type="InterPro" id="IPR016093">
    <property type="entry name" value="MIR_motif"/>
</dbReference>
<dbReference type="EMBL" id="LLXL01002301">
    <property type="protein sequence ID" value="PKK61217.1"/>
    <property type="molecule type" value="Genomic_DNA"/>
</dbReference>
<dbReference type="SUPFAM" id="SSF82109">
    <property type="entry name" value="MIR domain"/>
    <property type="match status" value="1"/>
</dbReference>
<reference evidence="3 4" key="2">
    <citation type="submission" date="2017-10" db="EMBL/GenBank/DDBJ databases">
        <title>Extensive intraspecific genome diversity in a model arbuscular mycorrhizal fungus.</title>
        <authorList>
            <person name="Chen E.C.H."/>
            <person name="Morin E."/>
            <person name="Baudet D."/>
            <person name="Noel J."/>
            <person name="Ndikumana S."/>
            <person name="Charron P."/>
            <person name="St-Onge C."/>
            <person name="Giorgi J."/>
            <person name="Grigoriev I.V."/>
            <person name="Roux C."/>
            <person name="Martin F.M."/>
            <person name="Corradi N."/>
        </authorList>
    </citation>
    <scope>NUCLEOTIDE SEQUENCE [LARGE SCALE GENOMIC DNA]</scope>
    <source>
        <strain evidence="3 4">C2</strain>
    </source>
</reference>
<evidence type="ECO:0000259" key="2">
    <source>
        <dbReference type="PROSITE" id="PS50919"/>
    </source>
</evidence>
<evidence type="ECO:0000313" key="3">
    <source>
        <dbReference type="EMBL" id="PKK61217.1"/>
    </source>
</evidence>
<reference evidence="3 4" key="1">
    <citation type="submission" date="2016-04" db="EMBL/GenBank/DDBJ databases">
        <title>Genome analyses suggest a sexual origin of heterokaryosis in a supposedly ancient asexual fungus.</title>
        <authorList>
            <person name="Ropars J."/>
            <person name="Sedzielewska K."/>
            <person name="Noel J."/>
            <person name="Charron P."/>
            <person name="Farinelli L."/>
            <person name="Marton T."/>
            <person name="Kruger M."/>
            <person name="Pelin A."/>
            <person name="Brachmann A."/>
            <person name="Corradi N."/>
        </authorList>
    </citation>
    <scope>NUCLEOTIDE SEQUENCE [LARGE SCALE GENOMIC DNA]</scope>
    <source>
        <strain evidence="3 4">C2</strain>
    </source>
</reference>
<dbReference type="Proteomes" id="UP000233469">
    <property type="component" value="Unassembled WGS sequence"/>
</dbReference>
<sequence>MDFPKYNGNIHPDEWIKDIQKFYYIWKTTYKEFLEIAISLVDPTIKLPTEIRDIEELRNALKEDISFTIFKNTNKRILQALKYITERKGGNTSNFISNFRKLCYNSEINDVEEQKKYLFNSLPINHLYYIQSEFHNKIKNVNSNNELIKKFEDIVVDEANLITNESVVALKHVATGKYLSSIKNVCYETGSKSQLVFVGSSEPDPNSLWKILLNEELATYNKTSIKLQHVKSNMFLATSFANLFNGITLLYNYYESPSTKHTEVNCCEYGNSWNFKRSKLENHQGYLKSNDIINISIKKLLKLFNKNDKSGNNEQIEFLRSHDIQFTIGNDTFQEVVIHNERLGGNDEWCVELIKQA</sequence>
<dbReference type="PROSITE" id="PS50919">
    <property type="entry name" value="MIR"/>
    <property type="match status" value="1"/>
</dbReference>
<keyword evidence="1" id="KW-0677">Repeat</keyword>
<proteinExistence type="predicted"/>
<dbReference type="AlphaFoldDB" id="A0A2N1MHU7"/>
<evidence type="ECO:0000313" key="4">
    <source>
        <dbReference type="Proteomes" id="UP000233469"/>
    </source>
</evidence>
<evidence type="ECO:0000256" key="1">
    <source>
        <dbReference type="ARBA" id="ARBA00022737"/>
    </source>
</evidence>
<organism evidence="3 4">
    <name type="scientific">Rhizophagus irregularis</name>
    <dbReference type="NCBI Taxonomy" id="588596"/>
    <lineage>
        <taxon>Eukaryota</taxon>
        <taxon>Fungi</taxon>
        <taxon>Fungi incertae sedis</taxon>
        <taxon>Mucoromycota</taxon>
        <taxon>Glomeromycotina</taxon>
        <taxon>Glomeromycetes</taxon>
        <taxon>Glomerales</taxon>
        <taxon>Glomeraceae</taxon>
        <taxon>Rhizophagus</taxon>
    </lineage>
</organism>
<protein>
    <recommendedName>
        <fullName evidence="2">MIR domain-containing protein</fullName>
    </recommendedName>
</protein>
<name>A0A2N1MHU7_9GLOM</name>
<dbReference type="SMART" id="SM00472">
    <property type="entry name" value="MIR"/>
    <property type="match status" value="2"/>
</dbReference>
<comment type="caution">
    <text evidence="3">The sequence shown here is derived from an EMBL/GenBank/DDBJ whole genome shotgun (WGS) entry which is preliminary data.</text>
</comment>
<gene>
    <name evidence="3" type="ORF">RhiirC2_870658</name>
</gene>